<dbReference type="Gene3D" id="3.30.1600.10">
    <property type="entry name" value="SIR2/SIRT2 'Small Domain"/>
    <property type="match status" value="1"/>
</dbReference>
<dbReference type="AlphaFoldDB" id="A0A1F2P8K7"/>
<feature type="binding site" evidence="3">
    <location>
        <position position="132"/>
    </location>
    <ligand>
        <name>Zn(2+)</name>
        <dbReference type="ChEBI" id="CHEBI:29105"/>
    </ligand>
</feature>
<reference evidence="5" key="1">
    <citation type="submission" date="2016-05" db="EMBL/GenBank/DDBJ databases">
        <title>Microbial consortia oxidize butane by reversing methanogenesis.</title>
        <authorList>
            <person name="Laso-Perez R."/>
            <person name="Richter M."/>
            <person name="Wegener G."/>
            <person name="Musat F."/>
        </authorList>
    </citation>
    <scope>NUCLEOTIDE SEQUENCE [LARGE SCALE GENOMIC DNA]</scope>
    <source>
        <strain evidence="5">BOX2</strain>
    </source>
</reference>
<dbReference type="InterPro" id="IPR029035">
    <property type="entry name" value="DHS-like_NAD/FAD-binding_dom"/>
</dbReference>
<dbReference type="GO" id="GO:0017136">
    <property type="term" value="F:histone deacetylase activity, NAD-dependent"/>
    <property type="evidence" value="ECO:0007669"/>
    <property type="project" value="TreeGrafter"/>
</dbReference>
<dbReference type="InterPro" id="IPR026590">
    <property type="entry name" value="Ssirtuin_cat_dom"/>
</dbReference>
<name>A0A1F2P8K7_9EURY</name>
<dbReference type="PANTHER" id="PTHR11085">
    <property type="entry name" value="NAD-DEPENDENT PROTEIN DEACYLASE SIRTUIN-5, MITOCHONDRIAL-RELATED"/>
    <property type="match status" value="1"/>
</dbReference>
<evidence type="ECO:0000256" key="3">
    <source>
        <dbReference type="PROSITE-ProRule" id="PRU00236"/>
    </source>
</evidence>
<dbReference type="Proteomes" id="UP000186940">
    <property type="component" value="Unassembled WGS sequence"/>
</dbReference>
<dbReference type="EMBL" id="LYOS01000004">
    <property type="protein sequence ID" value="OFV67568.1"/>
    <property type="molecule type" value="Genomic_DNA"/>
</dbReference>
<comment type="caution">
    <text evidence="5">The sequence shown here is derived from an EMBL/GenBank/DDBJ whole genome shotgun (WGS) entry which is preliminary data.</text>
</comment>
<dbReference type="InterPro" id="IPR026591">
    <property type="entry name" value="Sirtuin_cat_small_dom_sf"/>
</dbReference>
<dbReference type="STRING" id="1838285.SCAL_001486"/>
<evidence type="ECO:0000313" key="5">
    <source>
        <dbReference type="EMBL" id="OFV67568.1"/>
    </source>
</evidence>
<dbReference type="Pfam" id="PF02146">
    <property type="entry name" value="SIR2"/>
    <property type="match status" value="1"/>
</dbReference>
<dbReference type="SUPFAM" id="SSF52467">
    <property type="entry name" value="DHS-like NAD/FAD-binding domain"/>
    <property type="match status" value="1"/>
</dbReference>
<feature type="binding site" evidence="3">
    <location>
        <position position="152"/>
    </location>
    <ligand>
        <name>Zn(2+)</name>
        <dbReference type="ChEBI" id="CHEBI:29105"/>
    </ligand>
</feature>
<sequence length="252" mass="27732">MSAHDDLIEAAASLILDSKKTVALTGDAIAKGAITSFNADNRLFNKYDPEEYAHIATLQKNPARSWMLLGNTIKVIQKSELDPAYLLLAELEKKGLLATIITNNFDNRHQVAGSRNVIELQGNIMNLSCMNCNEKYSATEVSIEELPPRCKCGGVLRPDAVLFGEKITFEAVVKTREEVENCELMLVIGTGELMQPVASMPLIANENGAKIIEINPEKTILTFIADIFIEGTPSEILGEIVKWIENNTELNV</sequence>
<dbReference type="InterPro" id="IPR050134">
    <property type="entry name" value="NAD-dep_sirtuin_deacylases"/>
</dbReference>
<gene>
    <name evidence="5" type="ORF">SCAL_001486</name>
</gene>
<evidence type="ECO:0000256" key="1">
    <source>
        <dbReference type="ARBA" id="ARBA00022679"/>
    </source>
</evidence>
<dbReference type="GO" id="GO:0070403">
    <property type="term" value="F:NAD+ binding"/>
    <property type="evidence" value="ECO:0007669"/>
    <property type="project" value="InterPro"/>
</dbReference>
<proteinExistence type="predicted"/>
<dbReference type="PANTHER" id="PTHR11085:SF10">
    <property type="entry name" value="NAD-DEPENDENT PROTEIN DEACYLASE SIRTUIN-5, MITOCHONDRIAL-RELATED"/>
    <property type="match status" value="1"/>
</dbReference>
<accession>A0A1F2P8K7</accession>
<evidence type="ECO:0000259" key="4">
    <source>
        <dbReference type="PROSITE" id="PS50305"/>
    </source>
</evidence>
<dbReference type="Gene3D" id="3.40.50.1220">
    <property type="entry name" value="TPP-binding domain"/>
    <property type="match status" value="1"/>
</dbReference>
<keyword evidence="3" id="KW-0479">Metal-binding</keyword>
<dbReference type="PROSITE" id="PS50305">
    <property type="entry name" value="SIRTUIN"/>
    <property type="match status" value="1"/>
</dbReference>
<keyword evidence="6" id="KW-1185">Reference proteome</keyword>
<organism evidence="5 6">
    <name type="scientific">Candidatus Syntropharchaeum caldarium</name>
    <dbReference type="NCBI Taxonomy" id="1838285"/>
    <lineage>
        <taxon>Archaea</taxon>
        <taxon>Methanobacteriati</taxon>
        <taxon>Methanobacteriota</taxon>
        <taxon>Stenosarchaea group</taxon>
        <taxon>Methanomicrobia</taxon>
        <taxon>Methanosarcinales</taxon>
        <taxon>ANME-2 cluster</taxon>
        <taxon>Candidatus Syntropharchaeum</taxon>
    </lineage>
</organism>
<evidence type="ECO:0000313" key="6">
    <source>
        <dbReference type="Proteomes" id="UP000186940"/>
    </source>
</evidence>
<feature type="binding site" evidence="3">
    <location>
        <position position="129"/>
    </location>
    <ligand>
        <name>Zn(2+)</name>
        <dbReference type="ChEBI" id="CHEBI:29105"/>
    </ligand>
</feature>
<feature type="domain" description="Deacetylase sirtuin-type" evidence="4">
    <location>
        <begin position="1"/>
        <end position="252"/>
    </location>
</feature>
<comment type="caution">
    <text evidence="3">Lacks conserved residue(s) required for the propagation of feature annotation.</text>
</comment>
<dbReference type="InterPro" id="IPR003000">
    <property type="entry name" value="Sirtuin"/>
</dbReference>
<keyword evidence="1" id="KW-0808">Transferase</keyword>
<dbReference type="GO" id="GO:0046872">
    <property type="term" value="F:metal ion binding"/>
    <property type="evidence" value="ECO:0007669"/>
    <property type="project" value="UniProtKB-KW"/>
</dbReference>
<evidence type="ECO:0000256" key="2">
    <source>
        <dbReference type="ARBA" id="ARBA00023027"/>
    </source>
</evidence>
<protein>
    <submittedName>
        <fullName evidence="5">Sigma factor</fullName>
    </submittedName>
</protein>
<feature type="binding site" evidence="3">
    <location>
        <position position="150"/>
    </location>
    <ligand>
        <name>Zn(2+)</name>
        <dbReference type="ChEBI" id="CHEBI:29105"/>
    </ligand>
</feature>
<keyword evidence="2" id="KW-0520">NAD</keyword>
<keyword evidence="3" id="KW-0862">Zinc</keyword>